<reference evidence="1 2" key="1">
    <citation type="submission" date="2019-03" db="EMBL/GenBank/DDBJ databases">
        <title>Genomic Encyclopedia of Archaeal and Bacterial Type Strains, Phase II (KMG-II): from individual species to whole genera.</title>
        <authorList>
            <person name="Goeker M."/>
        </authorList>
    </citation>
    <scope>NUCLEOTIDE SEQUENCE [LARGE SCALE GENOMIC DNA]</scope>
    <source>
        <strain evidence="1 2">DSM 26433</strain>
    </source>
</reference>
<comment type="caution">
    <text evidence="1">The sequence shown here is derived from an EMBL/GenBank/DDBJ whole genome shotgun (WGS) entry which is preliminary data.</text>
</comment>
<dbReference type="AlphaFoldDB" id="A0A4R1NX10"/>
<protein>
    <submittedName>
        <fullName evidence="1">Uncharacterized metal-binding protein YceD (DUF177 family)</fullName>
    </submittedName>
</protein>
<evidence type="ECO:0000313" key="2">
    <source>
        <dbReference type="Proteomes" id="UP000295673"/>
    </source>
</evidence>
<accession>A0A4R1NX10</accession>
<dbReference type="OrthoDB" id="8443793at2"/>
<name>A0A4R1NX10_9RHOB</name>
<proteinExistence type="predicted"/>
<dbReference type="EMBL" id="SMGR01000001">
    <property type="protein sequence ID" value="TCL09692.1"/>
    <property type="molecule type" value="Genomic_DNA"/>
</dbReference>
<dbReference type="RefSeq" id="WP_132859705.1">
    <property type="nucleotide sequence ID" value="NZ_SMGR01000001.1"/>
</dbReference>
<keyword evidence="2" id="KW-1185">Reference proteome</keyword>
<dbReference type="Proteomes" id="UP000295673">
    <property type="component" value="Unassembled WGS sequence"/>
</dbReference>
<gene>
    <name evidence="1" type="ORF">BXY66_1748</name>
</gene>
<sequence>MTNPQEYGRIFKVRALSQNQPTDIELRPSKAEMAQIASELDLIDVRKVLFSGQLKAAGKNDWTLSAHLGATVVQPCVVTLEPVTTRIETDVTRHYLAEMPELGDEEEVEMPEDENAEQLGSEIDVSAVLFEALALNLPLFPRAEGAKIDSAVFTEPGKKAMTDEEARPFASLAALRDKLGPADEE</sequence>
<organism evidence="1 2">
    <name type="scientific">Shimia isoporae</name>
    <dbReference type="NCBI Taxonomy" id="647720"/>
    <lineage>
        <taxon>Bacteria</taxon>
        <taxon>Pseudomonadati</taxon>
        <taxon>Pseudomonadota</taxon>
        <taxon>Alphaproteobacteria</taxon>
        <taxon>Rhodobacterales</taxon>
        <taxon>Roseobacteraceae</taxon>
    </lineage>
</organism>
<dbReference type="InterPro" id="IPR003772">
    <property type="entry name" value="YceD"/>
</dbReference>
<evidence type="ECO:0000313" key="1">
    <source>
        <dbReference type="EMBL" id="TCL09692.1"/>
    </source>
</evidence>
<dbReference type="Pfam" id="PF02620">
    <property type="entry name" value="YceD"/>
    <property type="match status" value="1"/>
</dbReference>